<name>A0A3G6J7T8_9CORY</name>
<evidence type="ECO:0000313" key="1">
    <source>
        <dbReference type="EMBL" id="AZA14117.1"/>
    </source>
</evidence>
<protein>
    <submittedName>
        <fullName evidence="1">Uncharacterized protein</fullName>
    </submittedName>
</protein>
<reference evidence="1 2" key="1">
    <citation type="submission" date="2018-11" db="EMBL/GenBank/DDBJ databases">
        <authorList>
            <person name="Kleinhagauer T."/>
            <person name="Glaeser S.P."/>
            <person name="Spergser J."/>
            <person name="Ruckert C."/>
            <person name="Kaempfer P."/>
            <person name="Busse H.-J."/>
        </authorList>
    </citation>
    <scope>NUCLEOTIDE SEQUENCE [LARGE SCALE GENOMIC DNA]</scope>
    <source>
        <strain evidence="1 2">200CH</strain>
    </source>
</reference>
<proteinExistence type="predicted"/>
<organism evidence="1 2">
    <name type="scientific">Corynebacterium choanae</name>
    <dbReference type="NCBI Taxonomy" id="1862358"/>
    <lineage>
        <taxon>Bacteria</taxon>
        <taxon>Bacillati</taxon>
        <taxon>Actinomycetota</taxon>
        <taxon>Actinomycetes</taxon>
        <taxon>Mycobacteriales</taxon>
        <taxon>Corynebacteriaceae</taxon>
        <taxon>Corynebacterium</taxon>
    </lineage>
</organism>
<dbReference type="Proteomes" id="UP000269019">
    <property type="component" value="Chromosome"/>
</dbReference>
<accession>A0A3G6J7T8</accession>
<gene>
    <name evidence="1" type="ORF">CCHOA_08640</name>
</gene>
<keyword evidence="2" id="KW-1185">Reference proteome</keyword>
<dbReference type="EMBL" id="CP033896">
    <property type="protein sequence ID" value="AZA14117.1"/>
    <property type="molecule type" value="Genomic_DNA"/>
</dbReference>
<dbReference type="AlphaFoldDB" id="A0A3G6J7T8"/>
<dbReference type="KEGG" id="ccho:CCHOA_08640"/>
<evidence type="ECO:0000313" key="2">
    <source>
        <dbReference type="Proteomes" id="UP000269019"/>
    </source>
</evidence>
<sequence>MWEHPTQRPILRKTNHFGRPRNKVFAEELMPPATFPAKV</sequence>